<dbReference type="EnsemblPlants" id="Solyc01g017510.1.1">
    <property type="protein sequence ID" value="Solyc01g017510.1.1"/>
    <property type="gene ID" value="Solyc01g017510.1"/>
</dbReference>
<dbReference type="InParanoid" id="K4AUT2"/>
<dbReference type="GO" id="GO:0000428">
    <property type="term" value="C:DNA-directed RNA polymerase complex"/>
    <property type="evidence" value="ECO:0007669"/>
    <property type="project" value="UniProtKB-KW"/>
</dbReference>
<evidence type="ECO:0000256" key="2">
    <source>
        <dbReference type="ARBA" id="ARBA00022679"/>
    </source>
</evidence>
<sequence length="296" mass="34412">MSERIFCQTLIRRVLEDDIYMGSRCIATRYQAIVIGLVNRFITSRAQQISIRTPFTCRRVFTGGNAEHVRAPCNGKIKFNEDLFHPTPTRDGHPAFLCSIDLYVTIESEDILHNVNISPKSLLLVQNDKYVESEQVINEIHARISTLNFKEKVRKHIYSDSDGEMHWSTDVYHEPDFTYGGLCMSSLVYLFIHKDQYQDQMNEHSLSGKWRNKFIIPLHSIQELGNELMSCSDDPRHKRKSSGIIKYGTIETHSIIKKEDLIESQGVKEFRPKYQMKVDRFFSFLKRCISCPDILP</sequence>
<dbReference type="AlphaFoldDB" id="K4AUT2"/>
<dbReference type="STRING" id="4081.K4AUT2"/>
<evidence type="ECO:0008006" key="7">
    <source>
        <dbReference type="Google" id="ProtNLM"/>
    </source>
</evidence>
<dbReference type="PANTHER" id="PTHR34995:SF1">
    <property type="entry name" value="DNA-DIRECTED RNA POLYMERASE SUBUNIT BETA"/>
    <property type="match status" value="1"/>
</dbReference>
<keyword evidence="3" id="KW-0548">Nucleotidyltransferase</keyword>
<dbReference type="InterPro" id="IPR050254">
    <property type="entry name" value="RNA_pol_beta''_euk"/>
</dbReference>
<dbReference type="HOGENOM" id="CLU_941367_0_0_1"/>
<keyword evidence="1" id="KW-0240">DNA-directed RNA polymerase</keyword>
<evidence type="ECO:0000256" key="4">
    <source>
        <dbReference type="ARBA" id="ARBA00023163"/>
    </source>
</evidence>
<evidence type="ECO:0000313" key="6">
    <source>
        <dbReference type="Proteomes" id="UP000004994"/>
    </source>
</evidence>
<keyword evidence="4" id="KW-0804">Transcription</keyword>
<dbReference type="PANTHER" id="PTHR34995">
    <property type="entry name" value="DNA-DIRECTED RNA POLYMERASE SUBUNIT BETA"/>
    <property type="match status" value="1"/>
</dbReference>
<evidence type="ECO:0000256" key="1">
    <source>
        <dbReference type="ARBA" id="ARBA00022478"/>
    </source>
</evidence>
<organism evidence="5">
    <name type="scientific">Solanum lycopersicum</name>
    <name type="common">Tomato</name>
    <name type="synonym">Lycopersicon esculentum</name>
    <dbReference type="NCBI Taxonomy" id="4081"/>
    <lineage>
        <taxon>Eukaryota</taxon>
        <taxon>Viridiplantae</taxon>
        <taxon>Streptophyta</taxon>
        <taxon>Embryophyta</taxon>
        <taxon>Tracheophyta</taxon>
        <taxon>Spermatophyta</taxon>
        <taxon>Magnoliopsida</taxon>
        <taxon>eudicotyledons</taxon>
        <taxon>Gunneridae</taxon>
        <taxon>Pentapetalae</taxon>
        <taxon>asterids</taxon>
        <taxon>lamiids</taxon>
        <taxon>Solanales</taxon>
        <taxon>Solanaceae</taxon>
        <taxon>Solanoideae</taxon>
        <taxon>Solaneae</taxon>
        <taxon>Solanum</taxon>
        <taxon>Solanum subgen. Lycopersicon</taxon>
    </lineage>
</organism>
<dbReference type="PhylomeDB" id="K4AUT2"/>
<dbReference type="eggNOG" id="ENOG502QPYA">
    <property type="taxonomic scope" value="Eukaryota"/>
</dbReference>
<evidence type="ECO:0000256" key="3">
    <source>
        <dbReference type="ARBA" id="ARBA00022695"/>
    </source>
</evidence>
<keyword evidence="2" id="KW-0808">Transferase</keyword>
<dbReference type="PaxDb" id="4081-Solyc01g017510.1.1"/>
<accession>K4AUT2</accession>
<name>K4AUT2_SOLLC</name>
<dbReference type="GO" id="GO:0016779">
    <property type="term" value="F:nucleotidyltransferase activity"/>
    <property type="evidence" value="ECO:0007669"/>
    <property type="project" value="UniProtKB-KW"/>
</dbReference>
<dbReference type="Gramene" id="Solyc01g017510.1.1">
    <property type="protein sequence ID" value="Solyc01g017510.1.1"/>
    <property type="gene ID" value="Solyc01g017510.1"/>
</dbReference>
<reference evidence="5" key="2">
    <citation type="submission" date="2015-06" db="UniProtKB">
        <authorList>
            <consortium name="EnsemblPlants"/>
        </authorList>
    </citation>
    <scope>IDENTIFICATION</scope>
    <source>
        <strain evidence="5">cv. Heinz 1706</strain>
    </source>
</reference>
<protein>
    <recommendedName>
        <fullName evidence="7">DNA-directed RNA polymerase</fullName>
    </recommendedName>
</protein>
<evidence type="ECO:0000313" key="5">
    <source>
        <dbReference type="EnsemblPlants" id="Solyc01g017510.1.1"/>
    </source>
</evidence>
<reference evidence="5" key="1">
    <citation type="journal article" date="2012" name="Nature">
        <title>The tomato genome sequence provides insights into fleshy fruit evolution.</title>
        <authorList>
            <consortium name="Tomato Genome Consortium"/>
        </authorList>
    </citation>
    <scope>NUCLEOTIDE SEQUENCE [LARGE SCALE GENOMIC DNA]</scope>
    <source>
        <strain evidence="5">cv. Heinz 1706</strain>
    </source>
</reference>
<proteinExistence type="predicted"/>
<keyword evidence="6" id="KW-1185">Reference proteome</keyword>
<dbReference type="Proteomes" id="UP000004994">
    <property type="component" value="Chromosome 1"/>
</dbReference>